<proteinExistence type="predicted"/>
<keyword evidence="1" id="KW-0472">Membrane</keyword>
<comment type="caution">
    <text evidence="2">The sequence shown here is derived from an EMBL/GenBank/DDBJ whole genome shotgun (WGS) entry which is preliminary data.</text>
</comment>
<dbReference type="Pfam" id="PF11151">
    <property type="entry name" value="DUF2929"/>
    <property type="match status" value="1"/>
</dbReference>
<accession>A0A431UE69</accession>
<gene>
    <name evidence="2" type="ORF">EKG35_19160</name>
</gene>
<protein>
    <submittedName>
        <fullName evidence="2">DUF2929 family protein</fullName>
    </submittedName>
</protein>
<dbReference type="RefSeq" id="WP_126296153.1">
    <property type="nucleotide sequence ID" value="NZ_CP155468.1"/>
</dbReference>
<dbReference type="InterPro" id="IPR021324">
    <property type="entry name" value="DUF2929"/>
</dbReference>
<dbReference type="EMBL" id="RXNR01000097">
    <property type="protein sequence ID" value="RTQ87380.1"/>
    <property type="molecule type" value="Genomic_DNA"/>
</dbReference>
<keyword evidence="1" id="KW-0812">Transmembrane</keyword>
<name>A0A431UE69_9BACI</name>
<organism evidence="2 3">
    <name type="scientific">Lysinibacillus telephonicus</name>
    <dbReference type="NCBI Taxonomy" id="1714840"/>
    <lineage>
        <taxon>Bacteria</taxon>
        <taxon>Bacillati</taxon>
        <taxon>Bacillota</taxon>
        <taxon>Bacilli</taxon>
        <taxon>Bacillales</taxon>
        <taxon>Bacillaceae</taxon>
        <taxon>Lysinibacillus</taxon>
    </lineage>
</organism>
<sequence length="63" mass="7030">MQYLMTLVWSFLLVTMLNYVVSSVLDADFNFATGAIISVIFTVLVFIISAIIPNEPTPDAEHH</sequence>
<evidence type="ECO:0000313" key="3">
    <source>
        <dbReference type="Proteomes" id="UP000276349"/>
    </source>
</evidence>
<evidence type="ECO:0000313" key="2">
    <source>
        <dbReference type="EMBL" id="RTQ87380.1"/>
    </source>
</evidence>
<dbReference type="Proteomes" id="UP000276349">
    <property type="component" value="Unassembled WGS sequence"/>
</dbReference>
<evidence type="ECO:0000256" key="1">
    <source>
        <dbReference type="SAM" id="Phobius"/>
    </source>
</evidence>
<reference evidence="2 3" key="1">
    <citation type="submission" date="2018-12" db="EMBL/GenBank/DDBJ databases">
        <authorList>
            <person name="Yu L."/>
        </authorList>
    </citation>
    <scope>NUCLEOTIDE SEQUENCE [LARGE SCALE GENOMIC DNA]</scope>
    <source>
        <strain evidence="2 3">S5H2222</strain>
    </source>
</reference>
<keyword evidence="1" id="KW-1133">Transmembrane helix</keyword>
<feature type="transmembrane region" description="Helical" evidence="1">
    <location>
        <begin position="32"/>
        <end position="52"/>
    </location>
</feature>
<keyword evidence="3" id="KW-1185">Reference proteome</keyword>
<dbReference type="OrthoDB" id="2440739at2"/>
<dbReference type="AlphaFoldDB" id="A0A431UE69"/>